<evidence type="ECO:0000313" key="11">
    <source>
        <dbReference type="EMBL" id="MDN0024852.1"/>
    </source>
</evidence>
<dbReference type="EMBL" id="JAUEIE010000003">
    <property type="protein sequence ID" value="MDN0022253.1"/>
    <property type="molecule type" value="Genomic_DNA"/>
</dbReference>
<dbReference type="PANTHER" id="PTHR30294:SF29">
    <property type="entry name" value="MULTIDRUG ABC TRANSPORTER PERMEASE YBHS-RELATED"/>
    <property type="match status" value="1"/>
</dbReference>
<evidence type="ECO:0000256" key="1">
    <source>
        <dbReference type="ARBA" id="ARBA00004651"/>
    </source>
</evidence>
<evidence type="ECO:0000256" key="7">
    <source>
        <dbReference type="ARBA" id="ARBA00023136"/>
    </source>
</evidence>
<evidence type="ECO:0000256" key="2">
    <source>
        <dbReference type="ARBA" id="ARBA00007783"/>
    </source>
</evidence>
<gene>
    <name evidence="10" type="ORF">QVN81_04325</name>
    <name evidence="11" type="ORF">QVN84_04860</name>
</gene>
<dbReference type="InterPro" id="IPR013525">
    <property type="entry name" value="ABC2_TM"/>
</dbReference>
<organism evidence="11 13">
    <name type="scientific">Leyella lascolaii</name>
    <dbReference type="NCBI Taxonomy" id="1776379"/>
    <lineage>
        <taxon>Bacteria</taxon>
        <taxon>Pseudomonadati</taxon>
        <taxon>Bacteroidota</taxon>
        <taxon>Bacteroidia</taxon>
        <taxon>Bacteroidales</taxon>
        <taxon>Prevotellaceae</taxon>
        <taxon>Leyella</taxon>
    </lineage>
</organism>
<feature type="transmembrane region" description="Helical" evidence="8">
    <location>
        <begin position="21"/>
        <end position="40"/>
    </location>
</feature>
<proteinExistence type="inferred from homology"/>
<feature type="transmembrane region" description="Helical" evidence="8">
    <location>
        <begin position="244"/>
        <end position="268"/>
    </location>
</feature>
<evidence type="ECO:0000313" key="10">
    <source>
        <dbReference type="EMBL" id="MDN0022253.1"/>
    </source>
</evidence>
<dbReference type="Pfam" id="PF12698">
    <property type="entry name" value="ABC2_membrane_3"/>
    <property type="match status" value="1"/>
</dbReference>
<dbReference type="GO" id="GO:0043190">
    <property type="term" value="C:ATP-binding cassette (ABC) transporter complex"/>
    <property type="evidence" value="ECO:0007669"/>
    <property type="project" value="InterPro"/>
</dbReference>
<dbReference type="RefSeq" id="WP_289824868.1">
    <property type="nucleotide sequence ID" value="NZ_JAUEIE010000003.1"/>
</dbReference>
<feature type="domain" description="ABC transmembrane type-2" evidence="9">
    <location>
        <begin position="126"/>
        <end position="360"/>
    </location>
</feature>
<keyword evidence="7 8" id="KW-0472">Membrane</keyword>
<dbReference type="Proteomes" id="UP001167831">
    <property type="component" value="Unassembled WGS sequence"/>
</dbReference>
<protein>
    <recommendedName>
        <fullName evidence="8">Transport permease protein</fullName>
    </recommendedName>
</protein>
<evidence type="ECO:0000259" key="9">
    <source>
        <dbReference type="PROSITE" id="PS51012"/>
    </source>
</evidence>
<dbReference type="PRINTS" id="PR00164">
    <property type="entry name" value="ABC2TRNSPORT"/>
</dbReference>
<dbReference type="EMBL" id="JAUEIF010000003">
    <property type="protein sequence ID" value="MDN0024852.1"/>
    <property type="molecule type" value="Genomic_DNA"/>
</dbReference>
<keyword evidence="4 8" id="KW-1003">Cell membrane</keyword>
<accession>A0AAW7JU50</accession>
<feature type="transmembrane region" description="Helical" evidence="8">
    <location>
        <begin position="275"/>
        <end position="299"/>
    </location>
</feature>
<evidence type="ECO:0000256" key="3">
    <source>
        <dbReference type="ARBA" id="ARBA00022448"/>
    </source>
</evidence>
<keyword evidence="5 8" id="KW-0812">Transmembrane</keyword>
<evidence type="ECO:0000313" key="13">
    <source>
        <dbReference type="Proteomes" id="UP001168478"/>
    </source>
</evidence>
<keyword evidence="6 8" id="KW-1133">Transmembrane helix</keyword>
<sequence length="362" mass="39352">MREFMAFISKETKHILRDSRTMMVLFGMPIVMMLLFGFAISTDVRNVRTVTVTPVEDMLTRRIAERLDASEYFTVTGSTDSPESAASMIRSGRADMAVVFKPSPASHRYDGEEAIQIMTDGSDPNMSVLHANYAGLIAAETLYGQTAAGQAVETRLMYNPQMKSSYNFVPGIMGMLMLIICTMMTSVSIVREKERGSMDTLLVSPVKPVVIITAKAVPYFVLSTVILACIITISRFVLGVPIAGSLPVIALVSFIYIVLALSLGLLISTATHTQVAALLASGMMMLVPTLLLSGMIFPVESMPGILQYVSAVVPARWYISAVRKIMIMGAEPSTITVETCVLLAMTAVLLAAALRNFKEHLK</sequence>
<evidence type="ECO:0000256" key="4">
    <source>
        <dbReference type="ARBA" id="ARBA00022475"/>
    </source>
</evidence>
<feature type="transmembrane region" description="Helical" evidence="8">
    <location>
        <begin position="217"/>
        <end position="238"/>
    </location>
</feature>
<dbReference type="Proteomes" id="UP001168478">
    <property type="component" value="Unassembled WGS sequence"/>
</dbReference>
<feature type="transmembrane region" description="Helical" evidence="8">
    <location>
        <begin position="168"/>
        <end position="190"/>
    </location>
</feature>
<dbReference type="PANTHER" id="PTHR30294">
    <property type="entry name" value="MEMBRANE COMPONENT OF ABC TRANSPORTER YHHJ-RELATED"/>
    <property type="match status" value="1"/>
</dbReference>
<comment type="subcellular location">
    <subcellularLocation>
        <location evidence="1 8">Cell membrane</location>
        <topology evidence="1 8">Multi-pass membrane protein</topology>
    </subcellularLocation>
</comment>
<evidence type="ECO:0000256" key="6">
    <source>
        <dbReference type="ARBA" id="ARBA00022989"/>
    </source>
</evidence>
<name>A0AAW7JU50_9BACT</name>
<keyword evidence="3 8" id="KW-0813">Transport</keyword>
<dbReference type="AlphaFoldDB" id="A0AAW7JU50"/>
<dbReference type="PROSITE" id="PS51012">
    <property type="entry name" value="ABC_TM2"/>
    <property type="match status" value="1"/>
</dbReference>
<evidence type="ECO:0000256" key="5">
    <source>
        <dbReference type="ARBA" id="ARBA00022692"/>
    </source>
</evidence>
<dbReference type="InterPro" id="IPR047817">
    <property type="entry name" value="ABC2_TM_bact-type"/>
</dbReference>
<evidence type="ECO:0000256" key="8">
    <source>
        <dbReference type="RuleBase" id="RU361157"/>
    </source>
</evidence>
<keyword evidence="12" id="KW-1185">Reference proteome</keyword>
<dbReference type="GO" id="GO:0140359">
    <property type="term" value="F:ABC-type transporter activity"/>
    <property type="evidence" value="ECO:0007669"/>
    <property type="project" value="InterPro"/>
</dbReference>
<comment type="caution">
    <text evidence="11">The sequence shown here is derived from an EMBL/GenBank/DDBJ whole genome shotgun (WGS) entry which is preliminary data.</text>
</comment>
<dbReference type="InterPro" id="IPR000412">
    <property type="entry name" value="ABC_2_transport"/>
</dbReference>
<reference evidence="11" key="1">
    <citation type="submission" date="2023-06" db="EMBL/GenBank/DDBJ databases">
        <authorList>
            <person name="Zeman M."/>
            <person name="Kubasova T."/>
            <person name="Jahodarova E."/>
            <person name="Nykrynova M."/>
            <person name="Rychlik I."/>
        </authorList>
    </citation>
    <scope>NUCLEOTIDE SEQUENCE</scope>
    <source>
        <strain evidence="11">ET15</strain>
        <strain evidence="10">ET37</strain>
    </source>
</reference>
<comment type="similarity">
    <text evidence="2 8">Belongs to the ABC-2 integral membrane protein family.</text>
</comment>
<evidence type="ECO:0000313" key="12">
    <source>
        <dbReference type="Proteomes" id="UP001167831"/>
    </source>
</evidence>
<dbReference type="InterPro" id="IPR051449">
    <property type="entry name" value="ABC-2_transporter_component"/>
</dbReference>
<reference evidence="11" key="2">
    <citation type="submission" date="2023-08" db="EMBL/GenBank/DDBJ databases">
        <title>Identification and characterization of horizontal gene transfer across gut microbiota members of farm animals based on homology search.</title>
        <authorList>
            <person name="Schwarzerova J."/>
            <person name="Nykrynova M."/>
            <person name="Jureckova K."/>
            <person name="Cejkova D."/>
            <person name="Rychlik I."/>
        </authorList>
    </citation>
    <scope>NUCLEOTIDE SEQUENCE</scope>
    <source>
        <strain evidence="11">ET15</strain>
        <strain evidence="10">ET37</strain>
    </source>
</reference>
<feature type="transmembrane region" description="Helical" evidence="8">
    <location>
        <begin position="334"/>
        <end position="354"/>
    </location>
</feature>